<evidence type="ECO:0000256" key="1">
    <source>
        <dbReference type="ARBA" id="ARBA00004651"/>
    </source>
</evidence>
<protein>
    <submittedName>
        <fullName evidence="8">Unannotated protein</fullName>
    </submittedName>
</protein>
<feature type="transmembrane region" description="Helical" evidence="6">
    <location>
        <begin position="351"/>
        <end position="372"/>
    </location>
</feature>
<comment type="subcellular location">
    <subcellularLocation>
        <location evidence="1">Cell membrane</location>
        <topology evidence="1">Multi-pass membrane protein</topology>
    </subcellularLocation>
</comment>
<dbReference type="PANTHER" id="PTHR30619">
    <property type="entry name" value="DNA INTERNALIZATION/COMPETENCE PROTEIN COMEC/REC2"/>
    <property type="match status" value="1"/>
</dbReference>
<keyword evidence="2" id="KW-1003">Cell membrane</keyword>
<dbReference type="InterPro" id="IPR052159">
    <property type="entry name" value="Competence_DNA_uptake"/>
</dbReference>
<sequence length="435" mass="46268">MALGPIALCVGVLSRRRAALLVLGGLSVAVMSFHAREGVQPVESREWVGVVQLVSDPQTYPGRVVADVDSDLGRLELTATGRAASVTRQAFAGRRLRVGGTLRLLTHPERAEYRHVRMALSVSEASLQGGADLWRIPVDFVRNAILNGGKALPAEQRPVYSGFVIGDDRGSSDDVVRDFENSGLSHLLVVSGENVIFIIALATPLASRLPRRPRIFVLTLVLLLFAAVTRFEPSVLRATAMALLAVVGAASGRPLNARRRVAVAVALLLLIDPLLVESLGFRLSVAATVGITLLASGLARRLRGPNWLRQVLAITIAAQIFVAPLVIPSFGPMPLASLPANVLAEPVAGFVMMWGSSVGLLAGVLGGWPAVVLQAPVRLGVWWIMTVAKWCSGLPLPRLTLSAIVALSVGAATVARVHSSQFWQRRTRLGRVSAG</sequence>
<evidence type="ECO:0000256" key="3">
    <source>
        <dbReference type="ARBA" id="ARBA00022692"/>
    </source>
</evidence>
<keyword evidence="5 6" id="KW-0472">Membrane</keyword>
<dbReference type="Pfam" id="PF03772">
    <property type="entry name" value="Competence"/>
    <property type="match status" value="1"/>
</dbReference>
<dbReference type="GO" id="GO:0005886">
    <property type="term" value="C:plasma membrane"/>
    <property type="evidence" value="ECO:0007669"/>
    <property type="project" value="UniProtKB-SubCell"/>
</dbReference>
<feature type="transmembrane region" description="Helical" evidence="6">
    <location>
        <begin position="213"/>
        <end position="229"/>
    </location>
</feature>
<organism evidence="8">
    <name type="scientific">freshwater metagenome</name>
    <dbReference type="NCBI Taxonomy" id="449393"/>
    <lineage>
        <taxon>unclassified sequences</taxon>
        <taxon>metagenomes</taxon>
        <taxon>ecological metagenomes</taxon>
    </lineage>
</organism>
<feature type="domain" description="ComEC/Rec2-related protein" evidence="7">
    <location>
        <begin position="164"/>
        <end position="411"/>
    </location>
</feature>
<evidence type="ECO:0000259" key="7">
    <source>
        <dbReference type="Pfam" id="PF03772"/>
    </source>
</evidence>
<dbReference type="InterPro" id="IPR004477">
    <property type="entry name" value="ComEC_N"/>
</dbReference>
<dbReference type="PANTHER" id="PTHR30619:SF7">
    <property type="entry name" value="BETA-LACTAMASE DOMAIN PROTEIN"/>
    <property type="match status" value="1"/>
</dbReference>
<evidence type="ECO:0000256" key="4">
    <source>
        <dbReference type="ARBA" id="ARBA00022989"/>
    </source>
</evidence>
<name>A0A6J6GJ98_9ZZZZ</name>
<reference evidence="8" key="1">
    <citation type="submission" date="2020-05" db="EMBL/GenBank/DDBJ databases">
        <authorList>
            <person name="Chiriac C."/>
            <person name="Salcher M."/>
            <person name="Ghai R."/>
            <person name="Kavagutti S V."/>
        </authorList>
    </citation>
    <scope>NUCLEOTIDE SEQUENCE</scope>
</reference>
<evidence type="ECO:0000256" key="6">
    <source>
        <dbReference type="SAM" id="Phobius"/>
    </source>
</evidence>
<gene>
    <name evidence="8" type="ORF">UFOPK1827_00445</name>
    <name evidence="9" type="ORF">UFOPK2000_00574</name>
</gene>
<keyword evidence="3 6" id="KW-0812">Transmembrane</keyword>
<evidence type="ECO:0000313" key="9">
    <source>
        <dbReference type="EMBL" id="CAB4628755.1"/>
    </source>
</evidence>
<evidence type="ECO:0000256" key="5">
    <source>
        <dbReference type="ARBA" id="ARBA00023136"/>
    </source>
</evidence>
<feature type="transmembrane region" description="Helical" evidence="6">
    <location>
        <begin position="311"/>
        <end position="331"/>
    </location>
</feature>
<dbReference type="EMBL" id="CAEZVK010000046">
    <property type="protein sequence ID" value="CAB4628755.1"/>
    <property type="molecule type" value="Genomic_DNA"/>
</dbReference>
<dbReference type="EMBL" id="CAEZUO010000012">
    <property type="protein sequence ID" value="CAB4598985.1"/>
    <property type="molecule type" value="Genomic_DNA"/>
</dbReference>
<evidence type="ECO:0000256" key="2">
    <source>
        <dbReference type="ARBA" id="ARBA00022475"/>
    </source>
</evidence>
<keyword evidence="4 6" id="KW-1133">Transmembrane helix</keyword>
<feature type="transmembrane region" description="Helical" evidence="6">
    <location>
        <begin position="281"/>
        <end position="299"/>
    </location>
</feature>
<dbReference type="NCBIfam" id="TIGR00360">
    <property type="entry name" value="ComEC_N-term"/>
    <property type="match status" value="1"/>
</dbReference>
<evidence type="ECO:0000313" key="8">
    <source>
        <dbReference type="EMBL" id="CAB4598985.1"/>
    </source>
</evidence>
<dbReference type="AlphaFoldDB" id="A0A6J6GJ98"/>
<proteinExistence type="predicted"/>
<accession>A0A6J6GJ98</accession>
<feature type="transmembrane region" description="Helical" evidence="6">
    <location>
        <begin position="184"/>
        <end position="206"/>
    </location>
</feature>